<name>A0A1Y2F7B5_9FUNG</name>
<reference evidence="2 3" key="1">
    <citation type="submission" date="2016-08" db="EMBL/GenBank/DDBJ databases">
        <title>A Parts List for Fungal Cellulosomes Revealed by Comparative Genomics.</title>
        <authorList>
            <consortium name="DOE Joint Genome Institute"/>
            <person name="Haitjema C.H."/>
            <person name="Gilmore S.P."/>
            <person name="Henske J.K."/>
            <person name="Solomon K.V."/>
            <person name="De Groot R."/>
            <person name="Kuo A."/>
            <person name="Mondo S.J."/>
            <person name="Salamov A.A."/>
            <person name="Labutti K."/>
            <person name="Zhao Z."/>
            <person name="Chiniquy J."/>
            <person name="Barry K."/>
            <person name="Brewer H.M."/>
            <person name="Purvine S.O."/>
            <person name="Wright A.T."/>
            <person name="Boxma B."/>
            <person name="Van Alen T."/>
            <person name="Hackstein J.H."/>
            <person name="Baker S.E."/>
            <person name="Grigoriev I.V."/>
            <person name="O'Malley M.A."/>
        </authorList>
    </citation>
    <scope>NUCLEOTIDE SEQUENCE [LARGE SCALE GENOMIC DNA]</scope>
    <source>
        <strain evidence="2 3">G1</strain>
    </source>
</reference>
<accession>A0A1Y2F7B5</accession>
<protein>
    <recommendedName>
        <fullName evidence="1">Nudix hydrolase domain-containing protein</fullName>
    </recommendedName>
</protein>
<dbReference type="InterPro" id="IPR015797">
    <property type="entry name" value="NUDIX_hydrolase-like_dom_sf"/>
</dbReference>
<feature type="domain" description="Nudix hydrolase" evidence="1">
    <location>
        <begin position="218"/>
        <end position="358"/>
    </location>
</feature>
<evidence type="ECO:0000259" key="1">
    <source>
        <dbReference type="PROSITE" id="PS51462"/>
    </source>
</evidence>
<sequence length="401" mass="46255">MDGQLIKATHLLTLPTNFLSVTSISLFTSNNFKGKSIPLNISKRNLNTLNLIKNGHCLQQKNSKLNFSFGAVANRNFESHGPKVQPIQNINSSILELTRLNNNFNPEIHKVVPFYLDTVNIGVIPENVFIQLKKYNKTFKRRLRPFSITSRRVTFSEYIDTYEKKSQVMEDLLIYWRDNDTFDCLKGWRNEVYPIFDANHEIAFRIERSGIALFGFRAYGCHINGYVEDSKTHQLKMWIAQRSFKKQTFPGKLDNIVAGGVSFPFNPTETAIKECLEEASIPNEISTQIVPCGAVTYISVEKRGISTDSQYVFDLKLPDSYQPKPLDNEVEGFYLMDFKEIIERLKNNEFKVNSGIVIIDFMIRHGILTHTMEENYLEILSNIHRPIPFPGPNFINMRHKK</sequence>
<dbReference type="Gene3D" id="3.90.79.10">
    <property type="entry name" value="Nucleoside Triphosphate Pyrophosphohydrolase"/>
    <property type="match status" value="1"/>
</dbReference>
<dbReference type="GO" id="GO:0044715">
    <property type="term" value="F:8-oxo-dGDP phosphatase activity"/>
    <property type="evidence" value="ECO:0007669"/>
    <property type="project" value="TreeGrafter"/>
</dbReference>
<dbReference type="PANTHER" id="PTHR13622:SF8">
    <property type="entry name" value="THIAMIN PYROPHOSPHOKINASE 1"/>
    <property type="match status" value="1"/>
</dbReference>
<dbReference type="PROSITE" id="PS51462">
    <property type="entry name" value="NUDIX"/>
    <property type="match status" value="1"/>
</dbReference>
<dbReference type="PANTHER" id="PTHR13622">
    <property type="entry name" value="THIAMIN PYROPHOSPHOKINASE"/>
    <property type="match status" value="1"/>
</dbReference>
<dbReference type="InterPro" id="IPR031804">
    <property type="entry name" value="DUF4743"/>
</dbReference>
<evidence type="ECO:0000313" key="3">
    <source>
        <dbReference type="Proteomes" id="UP000193920"/>
    </source>
</evidence>
<evidence type="ECO:0000313" key="2">
    <source>
        <dbReference type="EMBL" id="ORY79226.1"/>
    </source>
</evidence>
<dbReference type="Proteomes" id="UP000193920">
    <property type="component" value="Unassembled WGS sequence"/>
</dbReference>
<dbReference type="InterPro" id="IPR000086">
    <property type="entry name" value="NUDIX_hydrolase_dom"/>
</dbReference>
<dbReference type="EMBL" id="MCOG01000015">
    <property type="protein sequence ID" value="ORY79226.1"/>
    <property type="molecule type" value="Genomic_DNA"/>
</dbReference>
<dbReference type="FunFam" id="3.90.79.10:FF:000019">
    <property type="entry name" value="Thiamin pyrophosphokinase, putative"/>
    <property type="match status" value="1"/>
</dbReference>
<dbReference type="Pfam" id="PF15916">
    <property type="entry name" value="DUF4743"/>
    <property type="match status" value="1"/>
</dbReference>
<comment type="caution">
    <text evidence="2">The sequence shown here is derived from an EMBL/GenBank/DDBJ whole genome shotgun (WGS) entry which is preliminary data.</text>
</comment>
<dbReference type="SUPFAM" id="SSF55811">
    <property type="entry name" value="Nudix"/>
    <property type="match status" value="1"/>
</dbReference>
<organism evidence="2 3">
    <name type="scientific">Neocallimastix californiae</name>
    <dbReference type="NCBI Taxonomy" id="1754190"/>
    <lineage>
        <taxon>Eukaryota</taxon>
        <taxon>Fungi</taxon>
        <taxon>Fungi incertae sedis</taxon>
        <taxon>Chytridiomycota</taxon>
        <taxon>Chytridiomycota incertae sedis</taxon>
        <taxon>Neocallimastigomycetes</taxon>
        <taxon>Neocallimastigales</taxon>
        <taxon>Neocallimastigaceae</taxon>
        <taxon>Neocallimastix</taxon>
    </lineage>
</organism>
<gene>
    <name evidence="2" type="ORF">LY90DRAFT_376564</name>
</gene>
<proteinExistence type="predicted"/>
<dbReference type="Pfam" id="PF00293">
    <property type="entry name" value="NUDIX"/>
    <property type="match status" value="1"/>
</dbReference>
<dbReference type="CDD" id="cd03676">
    <property type="entry name" value="NUDIX_Tnr3_like"/>
    <property type="match status" value="1"/>
</dbReference>
<dbReference type="STRING" id="1754190.A0A1Y2F7B5"/>
<keyword evidence="3" id="KW-1185">Reference proteome</keyword>
<dbReference type="AlphaFoldDB" id="A0A1Y2F7B5"/>
<dbReference type="OrthoDB" id="10261522at2759"/>